<accession>A0ABV1NVE0</accession>
<evidence type="ECO:0000313" key="2">
    <source>
        <dbReference type="EMBL" id="MEQ7846443.1"/>
    </source>
</evidence>
<evidence type="ECO:0000313" key="3">
    <source>
        <dbReference type="Proteomes" id="UP001482520"/>
    </source>
</evidence>
<proteinExistence type="predicted"/>
<dbReference type="CDD" id="cd04301">
    <property type="entry name" value="NAT_SF"/>
    <property type="match status" value="1"/>
</dbReference>
<reference evidence="2 3" key="1">
    <citation type="submission" date="2024-02" db="EMBL/GenBank/DDBJ databases">
        <title>Full genome sequence of Nocardioides kribbensis.</title>
        <authorList>
            <person name="Poletto B.L."/>
            <person name="Silva G."/>
            <person name="Galante D."/>
            <person name="Campos K.R."/>
            <person name="Santos M.B.N."/>
            <person name="Sacchi C.T."/>
        </authorList>
    </citation>
    <scope>NUCLEOTIDE SEQUENCE [LARGE SCALE GENOMIC DNA]</scope>
    <source>
        <strain evidence="2 3">O4R</strain>
    </source>
</reference>
<dbReference type="Proteomes" id="UP001482520">
    <property type="component" value="Unassembled WGS sequence"/>
</dbReference>
<sequence>MGADVDGWVLRPMEHGDVAAAEALSGAAFEAVDTATRRPGRPEPGHRGPERVARWVTRTARFLETDPGGCWVAEDAAGLVGFATSVRRERLWVLVTFAVRPGSQGRGVGAALLARAEAHGAGCDRAMLSASEDQGALRRYWAAGFSLHPQLLLHGRLDRSLLPSVSGLREGTAADRTWMDDLDRVLRGGPHGPDHVSLSEMAPLVVAGDRSGYAYAGPTGPALLAARDEATARDLLVECLARVEDRAGSSVQVGHVTSLNVWAVDVALGLRLALDTQGHLAVRGMAPPTPYVHNGALL</sequence>
<protein>
    <submittedName>
        <fullName evidence="2">GNAT family N-acetyltransferase</fullName>
    </submittedName>
</protein>
<feature type="domain" description="N-acetyltransferase" evidence="1">
    <location>
        <begin position="8"/>
        <end position="163"/>
    </location>
</feature>
<dbReference type="PROSITE" id="PS51186">
    <property type="entry name" value="GNAT"/>
    <property type="match status" value="1"/>
</dbReference>
<dbReference type="EMBL" id="JBEGDP010000003">
    <property type="protein sequence ID" value="MEQ7846443.1"/>
    <property type="molecule type" value="Genomic_DNA"/>
</dbReference>
<evidence type="ECO:0000259" key="1">
    <source>
        <dbReference type="PROSITE" id="PS51186"/>
    </source>
</evidence>
<dbReference type="RefSeq" id="WP_349803867.1">
    <property type="nucleotide sequence ID" value="NZ_JBEGDP010000003.1"/>
</dbReference>
<name>A0ABV1NVE0_9ACTN</name>
<dbReference type="InterPro" id="IPR000182">
    <property type="entry name" value="GNAT_dom"/>
</dbReference>
<dbReference type="Gene3D" id="3.40.630.30">
    <property type="match status" value="1"/>
</dbReference>
<dbReference type="Pfam" id="PF00583">
    <property type="entry name" value="Acetyltransf_1"/>
    <property type="match status" value="1"/>
</dbReference>
<gene>
    <name evidence="2" type="ORF">V6R90_04065</name>
</gene>
<comment type="caution">
    <text evidence="2">The sequence shown here is derived from an EMBL/GenBank/DDBJ whole genome shotgun (WGS) entry which is preliminary data.</text>
</comment>
<dbReference type="InterPro" id="IPR016181">
    <property type="entry name" value="Acyl_CoA_acyltransferase"/>
</dbReference>
<dbReference type="SUPFAM" id="SSF55729">
    <property type="entry name" value="Acyl-CoA N-acyltransferases (Nat)"/>
    <property type="match status" value="1"/>
</dbReference>
<organism evidence="2 3">
    <name type="scientific">Nocardioides kribbensis</name>
    <dbReference type="NCBI Taxonomy" id="305517"/>
    <lineage>
        <taxon>Bacteria</taxon>
        <taxon>Bacillati</taxon>
        <taxon>Actinomycetota</taxon>
        <taxon>Actinomycetes</taxon>
        <taxon>Propionibacteriales</taxon>
        <taxon>Nocardioidaceae</taxon>
        <taxon>Nocardioides</taxon>
    </lineage>
</organism>
<keyword evidence="3" id="KW-1185">Reference proteome</keyword>